<proteinExistence type="predicted"/>
<dbReference type="EMBL" id="JBHSKG010000014">
    <property type="protein sequence ID" value="MFC5141109.1"/>
    <property type="molecule type" value="Genomic_DNA"/>
</dbReference>
<accession>A0ABV9ZIE5</accession>
<evidence type="ECO:0000313" key="4">
    <source>
        <dbReference type="Proteomes" id="UP001596175"/>
    </source>
</evidence>
<feature type="signal peptide" evidence="2">
    <location>
        <begin position="1"/>
        <end position="30"/>
    </location>
</feature>
<dbReference type="Proteomes" id="UP001596175">
    <property type="component" value="Unassembled WGS sequence"/>
</dbReference>
<evidence type="ECO:0000256" key="2">
    <source>
        <dbReference type="SAM" id="SignalP"/>
    </source>
</evidence>
<dbReference type="RefSeq" id="WP_378023271.1">
    <property type="nucleotide sequence ID" value="NZ_JBHSKG010000014.1"/>
</dbReference>
<feature type="region of interest" description="Disordered" evidence="1">
    <location>
        <begin position="64"/>
        <end position="123"/>
    </location>
</feature>
<feature type="chain" id="PRO_5047185767" evidence="2">
    <location>
        <begin position="31"/>
        <end position="141"/>
    </location>
</feature>
<evidence type="ECO:0000256" key="1">
    <source>
        <dbReference type="SAM" id="MobiDB-lite"/>
    </source>
</evidence>
<feature type="compositionally biased region" description="Low complexity" evidence="1">
    <location>
        <begin position="102"/>
        <end position="116"/>
    </location>
</feature>
<sequence length="141" mass="13556">MSVRAFLGRGGLALAGACLLAGLGAGVASAAPDHCVSTNGTVRVQQGTATCYSVAGRGNVAVAHGPGTNAEAGATPGDEHNRARVQGSNSTAVSGDGDNNSATARGTDTGARAGNGSNNTAVARTDGCRADAQGQGTTARC</sequence>
<keyword evidence="2" id="KW-0732">Signal</keyword>
<organism evidence="3 4">
    <name type="scientific">Actinomycetospora rhizophila</name>
    <dbReference type="NCBI Taxonomy" id="1416876"/>
    <lineage>
        <taxon>Bacteria</taxon>
        <taxon>Bacillati</taxon>
        <taxon>Actinomycetota</taxon>
        <taxon>Actinomycetes</taxon>
        <taxon>Pseudonocardiales</taxon>
        <taxon>Pseudonocardiaceae</taxon>
        <taxon>Actinomycetospora</taxon>
    </lineage>
</organism>
<comment type="caution">
    <text evidence="3">The sequence shown here is derived from an EMBL/GenBank/DDBJ whole genome shotgun (WGS) entry which is preliminary data.</text>
</comment>
<gene>
    <name evidence="3" type="ORF">ACFPK1_22930</name>
</gene>
<feature type="compositionally biased region" description="Polar residues" evidence="1">
    <location>
        <begin position="86"/>
        <end position="101"/>
    </location>
</feature>
<protein>
    <submittedName>
        <fullName evidence="3">Uncharacterized protein</fullName>
    </submittedName>
</protein>
<evidence type="ECO:0000313" key="3">
    <source>
        <dbReference type="EMBL" id="MFC5141109.1"/>
    </source>
</evidence>
<reference evidence="4" key="1">
    <citation type="journal article" date="2019" name="Int. J. Syst. Evol. Microbiol.">
        <title>The Global Catalogue of Microorganisms (GCM) 10K type strain sequencing project: providing services to taxonomists for standard genome sequencing and annotation.</title>
        <authorList>
            <consortium name="The Broad Institute Genomics Platform"/>
            <consortium name="The Broad Institute Genome Sequencing Center for Infectious Disease"/>
            <person name="Wu L."/>
            <person name="Ma J."/>
        </authorList>
    </citation>
    <scope>NUCLEOTIDE SEQUENCE [LARGE SCALE GENOMIC DNA]</scope>
    <source>
        <strain evidence="4">XZYJ18</strain>
    </source>
</reference>
<keyword evidence="4" id="KW-1185">Reference proteome</keyword>
<name>A0ABV9ZIE5_9PSEU</name>